<accession>A0A9J6DA42</accession>
<reference evidence="2" key="1">
    <citation type="journal article" date="2020" name="Cell">
        <title>Large-Scale Comparative Analyses of Tick Genomes Elucidate Their Genetic Diversity and Vector Capacities.</title>
        <authorList>
            <consortium name="Tick Genome and Microbiome Consortium (TIGMIC)"/>
            <person name="Jia N."/>
            <person name="Wang J."/>
            <person name="Shi W."/>
            <person name="Du L."/>
            <person name="Sun Y."/>
            <person name="Zhan W."/>
            <person name="Jiang J.F."/>
            <person name="Wang Q."/>
            <person name="Zhang B."/>
            <person name="Ji P."/>
            <person name="Bell-Sakyi L."/>
            <person name="Cui X.M."/>
            <person name="Yuan T.T."/>
            <person name="Jiang B.G."/>
            <person name="Yang W.F."/>
            <person name="Lam T.T."/>
            <person name="Chang Q.C."/>
            <person name="Ding S.J."/>
            <person name="Wang X.J."/>
            <person name="Zhu J.G."/>
            <person name="Ruan X.D."/>
            <person name="Zhao L."/>
            <person name="Wei J.T."/>
            <person name="Ye R.Z."/>
            <person name="Que T.C."/>
            <person name="Du C.H."/>
            <person name="Zhou Y.H."/>
            <person name="Cheng J.X."/>
            <person name="Dai P.F."/>
            <person name="Guo W.B."/>
            <person name="Han X.H."/>
            <person name="Huang E.J."/>
            <person name="Li L.F."/>
            <person name="Wei W."/>
            <person name="Gao Y.C."/>
            <person name="Liu J.Z."/>
            <person name="Shao H.Z."/>
            <person name="Wang X."/>
            <person name="Wang C.C."/>
            <person name="Yang T.C."/>
            <person name="Huo Q.B."/>
            <person name="Li W."/>
            <person name="Chen H.Y."/>
            <person name="Chen S.E."/>
            <person name="Zhou L.G."/>
            <person name="Ni X.B."/>
            <person name="Tian J.H."/>
            <person name="Sheng Y."/>
            <person name="Liu T."/>
            <person name="Pan Y.S."/>
            <person name="Xia L.Y."/>
            <person name="Li J."/>
            <person name="Zhao F."/>
            <person name="Cao W.C."/>
        </authorList>
    </citation>
    <scope>NUCLEOTIDE SEQUENCE</scope>
    <source>
        <strain evidence="2">Rmic-2018</strain>
    </source>
</reference>
<keyword evidence="3" id="KW-1185">Reference proteome</keyword>
<name>A0A9J6DA42_RHIMP</name>
<sequence>MRGKRRPYKSGARREVEGPQSFHPSAGGAICVECLPEGAGVQRMRRRECASGRAQRRHTWRARGVRGFPLGRRPDPPPSGDSTRGRGGHLLAPPAPRSRGLQRGQSYGRRLLRAACVLTKADPRRFGGVKSAAPGALSGGALPLGHGGAWQLKARLCSASRTPRD</sequence>
<feature type="region of interest" description="Disordered" evidence="1">
    <location>
        <begin position="46"/>
        <end position="105"/>
    </location>
</feature>
<comment type="caution">
    <text evidence="2">The sequence shown here is derived from an EMBL/GenBank/DDBJ whole genome shotgun (WGS) entry which is preliminary data.</text>
</comment>
<proteinExistence type="predicted"/>
<reference evidence="2" key="2">
    <citation type="submission" date="2021-09" db="EMBL/GenBank/DDBJ databases">
        <authorList>
            <person name="Jia N."/>
            <person name="Wang J."/>
            <person name="Shi W."/>
            <person name="Du L."/>
            <person name="Sun Y."/>
            <person name="Zhan W."/>
            <person name="Jiang J."/>
            <person name="Wang Q."/>
            <person name="Zhang B."/>
            <person name="Ji P."/>
            <person name="Sakyi L.B."/>
            <person name="Cui X."/>
            <person name="Yuan T."/>
            <person name="Jiang B."/>
            <person name="Yang W."/>
            <person name="Lam T.T.-Y."/>
            <person name="Chang Q."/>
            <person name="Ding S."/>
            <person name="Wang X."/>
            <person name="Zhu J."/>
            <person name="Ruan X."/>
            <person name="Zhao L."/>
            <person name="Wei J."/>
            <person name="Que T."/>
            <person name="Du C."/>
            <person name="Cheng J."/>
            <person name="Dai P."/>
            <person name="Han X."/>
            <person name="Huang E."/>
            <person name="Gao Y."/>
            <person name="Liu J."/>
            <person name="Shao H."/>
            <person name="Ye R."/>
            <person name="Li L."/>
            <person name="Wei W."/>
            <person name="Wang X."/>
            <person name="Wang C."/>
            <person name="Huo Q."/>
            <person name="Li W."/>
            <person name="Guo W."/>
            <person name="Chen H."/>
            <person name="Chen S."/>
            <person name="Zhou L."/>
            <person name="Zhou L."/>
            <person name="Ni X."/>
            <person name="Tian J."/>
            <person name="Zhou Y."/>
            <person name="Sheng Y."/>
            <person name="Liu T."/>
            <person name="Pan Y."/>
            <person name="Xia L."/>
            <person name="Li J."/>
            <person name="Zhao F."/>
            <person name="Cao W."/>
        </authorList>
    </citation>
    <scope>NUCLEOTIDE SEQUENCE</scope>
    <source>
        <strain evidence="2">Rmic-2018</strain>
        <tissue evidence="2">Larvae</tissue>
    </source>
</reference>
<protein>
    <submittedName>
        <fullName evidence="2">Uncharacterized protein</fullName>
    </submittedName>
</protein>
<dbReference type="Proteomes" id="UP000821866">
    <property type="component" value="Chromosome 8"/>
</dbReference>
<feature type="region of interest" description="Disordered" evidence="1">
    <location>
        <begin position="1"/>
        <end position="28"/>
    </location>
</feature>
<dbReference type="AlphaFoldDB" id="A0A9J6DA42"/>
<organism evidence="2 3">
    <name type="scientific">Rhipicephalus microplus</name>
    <name type="common">Cattle tick</name>
    <name type="synonym">Boophilus microplus</name>
    <dbReference type="NCBI Taxonomy" id="6941"/>
    <lineage>
        <taxon>Eukaryota</taxon>
        <taxon>Metazoa</taxon>
        <taxon>Ecdysozoa</taxon>
        <taxon>Arthropoda</taxon>
        <taxon>Chelicerata</taxon>
        <taxon>Arachnida</taxon>
        <taxon>Acari</taxon>
        <taxon>Parasitiformes</taxon>
        <taxon>Ixodida</taxon>
        <taxon>Ixodoidea</taxon>
        <taxon>Ixodidae</taxon>
        <taxon>Rhipicephalinae</taxon>
        <taxon>Rhipicephalus</taxon>
        <taxon>Boophilus</taxon>
    </lineage>
</organism>
<evidence type="ECO:0000313" key="3">
    <source>
        <dbReference type="Proteomes" id="UP000821866"/>
    </source>
</evidence>
<dbReference type="EMBL" id="JABSTU010000010">
    <property type="protein sequence ID" value="KAH8018972.1"/>
    <property type="molecule type" value="Genomic_DNA"/>
</dbReference>
<evidence type="ECO:0000313" key="2">
    <source>
        <dbReference type="EMBL" id="KAH8018972.1"/>
    </source>
</evidence>
<feature type="compositionally biased region" description="Basic residues" evidence="1">
    <location>
        <begin position="54"/>
        <end position="64"/>
    </location>
</feature>
<gene>
    <name evidence="2" type="ORF">HPB51_014305</name>
</gene>
<evidence type="ECO:0000256" key="1">
    <source>
        <dbReference type="SAM" id="MobiDB-lite"/>
    </source>
</evidence>